<feature type="region of interest" description="Disordered" evidence="1">
    <location>
        <begin position="1"/>
        <end position="128"/>
    </location>
</feature>
<feature type="region of interest" description="Disordered" evidence="1">
    <location>
        <begin position="434"/>
        <end position="531"/>
    </location>
</feature>
<feature type="region of interest" description="Disordered" evidence="1">
    <location>
        <begin position="206"/>
        <end position="261"/>
    </location>
</feature>
<evidence type="ECO:0000313" key="3">
    <source>
        <dbReference type="Proteomes" id="UP000509510"/>
    </source>
</evidence>
<dbReference type="KEGG" id="trg:TRUGW13939_08202"/>
<accession>A0A7H8R4G3</accession>
<feature type="compositionally biased region" description="Polar residues" evidence="1">
    <location>
        <begin position="558"/>
        <end position="575"/>
    </location>
</feature>
<feature type="compositionally biased region" description="Polar residues" evidence="1">
    <location>
        <begin position="768"/>
        <end position="781"/>
    </location>
</feature>
<protein>
    <submittedName>
        <fullName evidence="2">Uncharacterized protein</fullName>
    </submittedName>
</protein>
<feature type="region of interest" description="Disordered" evidence="1">
    <location>
        <begin position="821"/>
        <end position="851"/>
    </location>
</feature>
<feature type="compositionally biased region" description="Low complexity" evidence="1">
    <location>
        <begin position="502"/>
        <end position="524"/>
    </location>
</feature>
<feature type="compositionally biased region" description="Polar residues" evidence="1">
    <location>
        <begin position="715"/>
        <end position="726"/>
    </location>
</feature>
<dbReference type="AlphaFoldDB" id="A0A7H8R4G3"/>
<proteinExistence type="predicted"/>
<feature type="region of interest" description="Disordered" evidence="1">
    <location>
        <begin position="645"/>
        <end position="726"/>
    </location>
</feature>
<feature type="compositionally biased region" description="Polar residues" evidence="1">
    <location>
        <begin position="88"/>
        <end position="97"/>
    </location>
</feature>
<feature type="region of interest" description="Disordered" evidence="1">
    <location>
        <begin position="145"/>
        <end position="184"/>
    </location>
</feature>
<feature type="region of interest" description="Disordered" evidence="1">
    <location>
        <begin position="755"/>
        <end position="782"/>
    </location>
</feature>
<evidence type="ECO:0000313" key="2">
    <source>
        <dbReference type="EMBL" id="QKX61056.1"/>
    </source>
</evidence>
<feature type="compositionally biased region" description="Polar residues" evidence="1">
    <location>
        <begin position="145"/>
        <end position="164"/>
    </location>
</feature>
<feature type="compositionally biased region" description="Basic and acidic residues" evidence="1">
    <location>
        <begin position="658"/>
        <end position="669"/>
    </location>
</feature>
<feature type="compositionally biased region" description="Polar residues" evidence="1">
    <location>
        <begin position="65"/>
        <end position="78"/>
    </location>
</feature>
<feature type="region of interest" description="Disordered" evidence="1">
    <location>
        <begin position="373"/>
        <end position="396"/>
    </location>
</feature>
<dbReference type="RefSeq" id="XP_035347231.1">
    <property type="nucleotide sequence ID" value="XM_035491338.1"/>
</dbReference>
<organism evidence="2 3">
    <name type="scientific">Talaromyces rugulosus</name>
    <name type="common">Penicillium rugulosum</name>
    <dbReference type="NCBI Taxonomy" id="121627"/>
    <lineage>
        <taxon>Eukaryota</taxon>
        <taxon>Fungi</taxon>
        <taxon>Dikarya</taxon>
        <taxon>Ascomycota</taxon>
        <taxon>Pezizomycotina</taxon>
        <taxon>Eurotiomycetes</taxon>
        <taxon>Eurotiomycetidae</taxon>
        <taxon>Eurotiales</taxon>
        <taxon>Trichocomaceae</taxon>
        <taxon>Talaromyces</taxon>
        <taxon>Talaromyces sect. Islandici</taxon>
    </lineage>
</organism>
<dbReference type="OrthoDB" id="9975114at2759"/>
<feature type="compositionally biased region" description="Basic and acidic residues" evidence="1">
    <location>
        <begin position="165"/>
        <end position="184"/>
    </location>
</feature>
<feature type="region of interest" description="Disordered" evidence="1">
    <location>
        <begin position="558"/>
        <end position="579"/>
    </location>
</feature>
<dbReference type="Proteomes" id="UP000509510">
    <property type="component" value="Chromosome IV"/>
</dbReference>
<gene>
    <name evidence="2" type="ORF">TRUGW13939_08202</name>
</gene>
<evidence type="ECO:0000256" key="1">
    <source>
        <dbReference type="SAM" id="MobiDB-lite"/>
    </source>
</evidence>
<feature type="compositionally biased region" description="Polar residues" evidence="1">
    <location>
        <begin position="689"/>
        <end position="700"/>
    </location>
</feature>
<feature type="compositionally biased region" description="Basic residues" evidence="1">
    <location>
        <begin position="1"/>
        <end position="15"/>
    </location>
</feature>
<feature type="compositionally biased region" description="Low complexity" evidence="1">
    <location>
        <begin position="119"/>
        <end position="128"/>
    </location>
</feature>
<reference evidence="3" key="1">
    <citation type="submission" date="2020-06" db="EMBL/GenBank/DDBJ databases">
        <title>A chromosome-scale genome assembly of Talaromyces rugulosus W13939.</title>
        <authorList>
            <person name="Wang B."/>
            <person name="Guo L."/>
            <person name="Ye K."/>
            <person name="Wang L."/>
        </authorList>
    </citation>
    <scope>NUCLEOTIDE SEQUENCE [LARGE SCALE GENOMIC DNA]</scope>
    <source>
        <strain evidence="3">W13939</strain>
    </source>
</reference>
<keyword evidence="3" id="KW-1185">Reference proteome</keyword>
<feature type="compositionally biased region" description="Polar residues" evidence="1">
    <location>
        <begin position="473"/>
        <end position="482"/>
    </location>
</feature>
<sequence>MRRSKSAPSVRRRHPATSVPEPLDAETARHHATKAASLAMTQAKDKSHVSHEERKSRSEDVTPAPATTTIRRSSSIRFTQEAGLPKYHNTTTSNNPTRVPRETKGSNEQQLPVDTRTDNGFQGFGNEEFFTPSSYRRLRKARSMFSTKSLRNNRGSETAPPTETSRTDCPSRQKSTEPAADTHRSLRHSLSFFNGNSQAIRRVKSQHALGGARSRVSEEEDCPIPRSHPSLQSWEGRLAQKSLRPTPRPMRELSPDDDVVPVTNGLHKKARTFSLNIKKRLKRVFGRPGYVEDELPEEPAFGSPYQDNSVFDSPTTIGGTSPPILHPKQSFESIATSASRVTSWTNSTAGNTVKGKPHLGRNHLSTIAESGDSFIGRRSGVPETHGPEQDEYQQGKQIDSQRVYSALMKHIGETASKDGERVLSSGTIRGYPVITERSSSVQSQREGRSIRQMASDMSMKTARTSLPVDSRPESPQSHSSYSRYLETSRPVIPTKTLMHGGLPSKKSSSSLRESESPFFPSSASVKPKTPSPYRVAMNSIREIEDSDNDAASVITKQAANTRRVSTSPSIYSRTPSGCAVSREDLPHEVEDPMRSGMVTIFDSQVLYRSPKKNASPAANLRSKNSAEWKKWMDSQIKNSAVFDAPRLSSPSDARKHHREDAECGEEPLRIGDGTGGKSSEYTERLRPKSSLSGLHSLNESQEFRLPTPITERKLSGQSNFSRPLSRQSIGSFKTVDRHGNTMSRLYEDSSSVKLFNRQDTRASPAEPTKSTRSIDLSNSPNRRLAIKTAREARLNRSPGNLSTFQQVDGLKDVKDIQFRSIRGGSPYSARNKENETSPAMHKKDNLSELHTTIDSKRMVDIFLHSRREREDTPDRDADVPAFI</sequence>
<dbReference type="GeneID" id="55995691"/>
<dbReference type="EMBL" id="CP055901">
    <property type="protein sequence ID" value="QKX61056.1"/>
    <property type="molecule type" value="Genomic_DNA"/>
</dbReference>
<feature type="compositionally biased region" description="Basic and acidic residues" evidence="1">
    <location>
        <begin position="830"/>
        <end position="851"/>
    </location>
</feature>
<name>A0A7H8R4G3_TALRU</name>
<feature type="compositionally biased region" description="Basic and acidic residues" evidence="1">
    <location>
        <begin position="43"/>
        <end position="60"/>
    </location>
</feature>